<keyword evidence="1" id="KW-0732">Signal</keyword>
<feature type="disulfide bond" evidence="5">
    <location>
        <begin position="66"/>
        <end position="79"/>
    </location>
</feature>
<feature type="repeat" description="TNFR-Cys" evidence="5">
    <location>
        <begin position="131"/>
        <end position="174"/>
    </location>
</feature>
<feature type="transmembrane region" description="Helical" evidence="7">
    <location>
        <begin position="266"/>
        <end position="288"/>
    </location>
</feature>
<feature type="disulfide bond" evidence="5">
    <location>
        <begin position="156"/>
        <end position="174"/>
    </location>
</feature>
<dbReference type="GO" id="GO:0043120">
    <property type="term" value="F:tumor necrosis factor binding"/>
    <property type="evidence" value="ECO:0007669"/>
    <property type="project" value="TreeGrafter"/>
</dbReference>
<dbReference type="SMART" id="SM00208">
    <property type="entry name" value="TNFR"/>
    <property type="match status" value="4"/>
</dbReference>
<dbReference type="GO" id="GO:0002724">
    <property type="term" value="P:regulation of T cell cytokine production"/>
    <property type="evidence" value="ECO:0007669"/>
    <property type="project" value="TreeGrafter"/>
</dbReference>
<evidence type="ECO:0000256" key="4">
    <source>
        <dbReference type="ARBA" id="ARBA00023180"/>
    </source>
</evidence>
<dbReference type="AlphaFoldDB" id="A0A8T1T593"/>
<feature type="compositionally biased region" description="Polar residues" evidence="6">
    <location>
        <begin position="325"/>
        <end position="345"/>
    </location>
</feature>
<feature type="compositionally biased region" description="Basic and acidic residues" evidence="6">
    <location>
        <begin position="346"/>
        <end position="356"/>
    </location>
</feature>
<feature type="repeat" description="TNFR-Cys" evidence="5">
    <location>
        <begin position="49"/>
        <end position="87"/>
    </location>
</feature>
<organism evidence="9 10">
    <name type="scientific">Chelydra serpentina</name>
    <name type="common">Snapping turtle</name>
    <name type="synonym">Testudo serpentina</name>
    <dbReference type="NCBI Taxonomy" id="8475"/>
    <lineage>
        <taxon>Eukaryota</taxon>
        <taxon>Metazoa</taxon>
        <taxon>Chordata</taxon>
        <taxon>Craniata</taxon>
        <taxon>Vertebrata</taxon>
        <taxon>Euteleostomi</taxon>
        <taxon>Archelosauria</taxon>
        <taxon>Testudinata</taxon>
        <taxon>Testudines</taxon>
        <taxon>Cryptodira</taxon>
        <taxon>Durocryptodira</taxon>
        <taxon>Americhelydia</taxon>
        <taxon>Chelydroidea</taxon>
        <taxon>Chelydridae</taxon>
        <taxon>Chelydra</taxon>
    </lineage>
</organism>
<evidence type="ECO:0000313" key="10">
    <source>
        <dbReference type="Proteomes" id="UP000765507"/>
    </source>
</evidence>
<dbReference type="InterPro" id="IPR001368">
    <property type="entry name" value="TNFR/NGFR_Cys_rich_reg"/>
</dbReference>
<feature type="repeat" description="TNFR-Cys" evidence="5">
    <location>
        <begin position="176"/>
        <end position="213"/>
    </location>
</feature>
<keyword evidence="4" id="KW-0325">Glycoprotein</keyword>
<comment type="caution">
    <text evidence="5">Lacks conserved residue(s) required for the propagation of feature annotation.</text>
</comment>
<dbReference type="GO" id="GO:0150079">
    <property type="term" value="P:negative regulation of neuroinflammatory response"/>
    <property type="evidence" value="ECO:0007669"/>
    <property type="project" value="TreeGrafter"/>
</dbReference>
<dbReference type="GO" id="GO:0031643">
    <property type="term" value="P:positive regulation of myelination"/>
    <property type="evidence" value="ECO:0007669"/>
    <property type="project" value="TreeGrafter"/>
</dbReference>
<feature type="domain" description="TNFR-Cys" evidence="8">
    <location>
        <begin position="131"/>
        <end position="174"/>
    </location>
</feature>
<dbReference type="Gene3D" id="2.10.50.10">
    <property type="entry name" value="Tumor Necrosis Factor Receptor, subunit A, domain 2"/>
    <property type="match status" value="2"/>
</dbReference>
<evidence type="ECO:0000256" key="3">
    <source>
        <dbReference type="ARBA" id="ARBA00023157"/>
    </source>
</evidence>
<gene>
    <name evidence="9" type="primary">TNFRSF1B</name>
    <name evidence="9" type="ORF">G0U57_012635</name>
</gene>
<feature type="disulfide bond" evidence="5">
    <location>
        <begin position="50"/>
        <end position="65"/>
    </location>
</feature>
<evidence type="ECO:0000256" key="5">
    <source>
        <dbReference type="PROSITE-ProRule" id="PRU00206"/>
    </source>
</evidence>
<feature type="domain" description="TNFR-Cys" evidence="8">
    <location>
        <begin position="49"/>
        <end position="87"/>
    </location>
</feature>
<keyword evidence="7" id="KW-0472">Membrane</keyword>
<evidence type="ECO:0000256" key="1">
    <source>
        <dbReference type="ARBA" id="ARBA00022729"/>
    </source>
</evidence>
<keyword evidence="3 5" id="KW-1015">Disulfide bond</keyword>
<sequence>SAGSLRAAGFSRGVGRMGPGWLVGALLLHVGGSLPGKDYSLPYTWQTSECKDPDSEYFEENVGKCCSKCPPGYRVLQSCNGSADTECAPCESNTFTALWNRARRCLGCSSRCKTGLVESQECTKTHDRICSCSANTYCTSKPNHGRCLFCKAHKTCGKGYGVSKPGTDITNTDCSPCPPGTFSDEESSTAPCKPHRVCQSVSVEGSRTNDTVCSDSEVDVAVIAISPPTTIPSSGQLTAESSVSGTKEIKTNAVQQGLSPDVSSTIGIIIGLTSLALIVFAGVACCIVSRKKALDLKQPDKRQRDTGAQSASGPKQEEQHLLETPGSSSSSLDNTASRVSGINIKNTEKKEAERTQRRCVTSEGCNHHSGARPSSASSEHSASGGTQVNVTCIVNVCNSNHNPQFPEPTTSTTMDYENVPYYTPTEEEIPLSKEENPLKRESEIQISVEAADSLPPSLPFPEGKPFPLSVQDAGMKNS</sequence>
<dbReference type="Proteomes" id="UP000765507">
    <property type="component" value="Unassembled WGS sequence"/>
</dbReference>
<dbReference type="SUPFAM" id="SSF57586">
    <property type="entry name" value="TNF receptor-like"/>
    <property type="match status" value="2"/>
</dbReference>
<dbReference type="PANTHER" id="PTHR47386">
    <property type="entry name" value="TUMOR NECROSIS FACTOR RECEPTOR SUPERFAMILY MEMBER 1B"/>
    <property type="match status" value="1"/>
</dbReference>
<feature type="disulfide bond" evidence="5">
    <location>
        <begin position="69"/>
        <end position="87"/>
    </location>
</feature>
<keyword evidence="2" id="KW-0677">Repeat</keyword>
<feature type="region of interest" description="Disordered" evidence="6">
    <location>
        <begin position="447"/>
        <end position="478"/>
    </location>
</feature>
<keyword evidence="7" id="KW-0812">Transmembrane</keyword>
<keyword evidence="7" id="KW-1133">Transmembrane helix</keyword>
<evidence type="ECO:0000256" key="7">
    <source>
        <dbReference type="SAM" id="Phobius"/>
    </source>
</evidence>
<dbReference type="PRINTS" id="PR01919">
    <property type="entry name" value="TNFACTORR1B"/>
</dbReference>
<feature type="compositionally biased region" description="Low complexity" evidence="6">
    <location>
        <begin position="367"/>
        <end position="384"/>
    </location>
</feature>
<keyword evidence="10" id="KW-1185">Reference proteome</keyword>
<dbReference type="GO" id="GO:0097191">
    <property type="term" value="P:extrinsic apoptotic signaling pathway"/>
    <property type="evidence" value="ECO:0007669"/>
    <property type="project" value="TreeGrafter"/>
</dbReference>
<protein>
    <submittedName>
        <fullName evidence="9">TNF receptor superfamily member 1B</fullName>
    </submittedName>
</protein>
<name>A0A8T1T593_CHESE</name>
<dbReference type="PROSITE" id="PS00652">
    <property type="entry name" value="TNFR_NGFR_1"/>
    <property type="match status" value="2"/>
</dbReference>
<feature type="non-terminal residue" evidence="9">
    <location>
        <position position="1"/>
    </location>
</feature>
<dbReference type="GO" id="GO:0008630">
    <property type="term" value="P:intrinsic apoptotic signaling pathway in response to DNA damage"/>
    <property type="evidence" value="ECO:0007669"/>
    <property type="project" value="TreeGrafter"/>
</dbReference>
<dbReference type="OrthoDB" id="9450607at2759"/>
<dbReference type="GO" id="GO:0051044">
    <property type="term" value="P:positive regulation of membrane protein ectodomain proteolysis"/>
    <property type="evidence" value="ECO:0007669"/>
    <property type="project" value="TreeGrafter"/>
</dbReference>
<feature type="region of interest" description="Disordered" evidence="6">
    <location>
        <begin position="297"/>
        <end position="384"/>
    </location>
</feature>
<accession>A0A8T1T593</accession>
<dbReference type="PROSITE" id="PS50050">
    <property type="entry name" value="TNFR_NGFR_2"/>
    <property type="match status" value="4"/>
</dbReference>
<feature type="disulfide bond" evidence="5">
    <location>
        <begin position="132"/>
        <end position="147"/>
    </location>
</feature>
<keyword evidence="9" id="KW-0675">Receptor</keyword>
<feature type="repeat" description="TNFR-Cys" evidence="5">
    <location>
        <begin position="89"/>
        <end position="130"/>
    </location>
</feature>
<dbReference type="GO" id="GO:0048714">
    <property type="term" value="P:positive regulation of oligodendrocyte differentiation"/>
    <property type="evidence" value="ECO:0007669"/>
    <property type="project" value="TreeGrafter"/>
</dbReference>
<feature type="domain" description="TNFR-Cys" evidence="8">
    <location>
        <begin position="176"/>
        <end position="213"/>
    </location>
</feature>
<feature type="disulfide bond" evidence="5">
    <location>
        <begin position="177"/>
        <end position="192"/>
    </location>
</feature>
<evidence type="ECO:0000313" key="9">
    <source>
        <dbReference type="EMBL" id="KAG6936431.1"/>
    </source>
</evidence>
<feature type="disulfide bond" evidence="5">
    <location>
        <begin position="90"/>
        <end position="105"/>
    </location>
</feature>
<dbReference type="GO" id="GO:0005031">
    <property type="term" value="F:tumor necrosis factor receptor activity"/>
    <property type="evidence" value="ECO:0007669"/>
    <property type="project" value="InterPro"/>
</dbReference>
<evidence type="ECO:0000259" key="8">
    <source>
        <dbReference type="PROSITE" id="PS50050"/>
    </source>
</evidence>
<dbReference type="GO" id="GO:0042129">
    <property type="term" value="P:regulation of T cell proliferation"/>
    <property type="evidence" value="ECO:0007669"/>
    <property type="project" value="TreeGrafter"/>
</dbReference>
<evidence type="ECO:0000256" key="6">
    <source>
        <dbReference type="SAM" id="MobiDB-lite"/>
    </source>
</evidence>
<evidence type="ECO:0000256" key="2">
    <source>
        <dbReference type="ARBA" id="ARBA00022737"/>
    </source>
</evidence>
<feature type="disulfide bond" evidence="5">
    <location>
        <begin position="112"/>
        <end position="130"/>
    </location>
</feature>
<dbReference type="GO" id="GO:0016020">
    <property type="term" value="C:membrane"/>
    <property type="evidence" value="ECO:0007669"/>
    <property type="project" value="InterPro"/>
</dbReference>
<comment type="caution">
    <text evidence="9">The sequence shown here is derived from an EMBL/GenBank/DDBJ whole genome shotgun (WGS) entry which is preliminary data.</text>
</comment>
<dbReference type="InterPro" id="IPR051670">
    <property type="entry name" value="TNF_chemokine_rcpt-like"/>
</dbReference>
<reference evidence="9 10" key="1">
    <citation type="journal article" date="2020" name="G3 (Bethesda)">
        <title>Draft Genome of the Common Snapping Turtle, Chelydra serpentina, a Model for Phenotypic Plasticity in Reptiles.</title>
        <authorList>
            <person name="Das D."/>
            <person name="Singh S.K."/>
            <person name="Bierstedt J."/>
            <person name="Erickson A."/>
            <person name="Galli G.L.J."/>
            <person name="Crossley D.A. 2nd"/>
            <person name="Rhen T."/>
        </authorList>
    </citation>
    <scope>NUCLEOTIDE SEQUENCE [LARGE SCALE GENOMIC DNA]</scope>
    <source>
        <strain evidence="9">KW</strain>
    </source>
</reference>
<feature type="domain" description="TNFR-Cys" evidence="8">
    <location>
        <begin position="89"/>
        <end position="130"/>
    </location>
</feature>
<dbReference type="InterPro" id="IPR020411">
    <property type="entry name" value="TNFR_1B"/>
</dbReference>
<proteinExistence type="predicted"/>
<dbReference type="PANTHER" id="PTHR47386:SF1">
    <property type="entry name" value="TUMOR NECROSIS FACTOR RECEPTOR SUPERFAMILY MEMBER 1B"/>
    <property type="match status" value="1"/>
</dbReference>
<dbReference type="Pfam" id="PF00020">
    <property type="entry name" value="TNFR_c6"/>
    <property type="match status" value="3"/>
</dbReference>
<dbReference type="EMBL" id="JAHGAV010000033">
    <property type="protein sequence ID" value="KAG6936431.1"/>
    <property type="molecule type" value="Genomic_DNA"/>
</dbReference>